<dbReference type="RefSeq" id="WP_133736058.1">
    <property type="nucleotide sequence ID" value="NZ_SOAX01000003.1"/>
</dbReference>
<keyword evidence="1" id="KW-0472">Membrane</keyword>
<dbReference type="AlphaFoldDB" id="A0A4R7JXB3"/>
<organism evidence="2 3">
    <name type="scientific">Halospina denitrificans</name>
    <dbReference type="NCBI Taxonomy" id="332522"/>
    <lineage>
        <taxon>Bacteria</taxon>
        <taxon>Pseudomonadati</taxon>
        <taxon>Pseudomonadota</taxon>
        <taxon>Gammaproteobacteria</taxon>
        <taxon>Halospina</taxon>
    </lineage>
</organism>
<accession>A0A4R7JXB3</accession>
<protein>
    <submittedName>
        <fullName evidence="2">Uncharacterized protein DUF2784</fullName>
    </submittedName>
</protein>
<feature type="transmembrane region" description="Helical" evidence="1">
    <location>
        <begin position="110"/>
        <end position="133"/>
    </location>
</feature>
<evidence type="ECO:0000313" key="2">
    <source>
        <dbReference type="EMBL" id="TDT41709.1"/>
    </source>
</evidence>
<evidence type="ECO:0000256" key="1">
    <source>
        <dbReference type="SAM" id="Phobius"/>
    </source>
</evidence>
<keyword evidence="1" id="KW-1133">Transmembrane helix</keyword>
<name>A0A4R7JXB3_9GAMM</name>
<dbReference type="InterPro" id="IPR021218">
    <property type="entry name" value="DUF2784"/>
</dbReference>
<evidence type="ECO:0000313" key="3">
    <source>
        <dbReference type="Proteomes" id="UP000295830"/>
    </source>
</evidence>
<dbReference type="Pfam" id="PF10861">
    <property type="entry name" value="DUF2784"/>
    <property type="match status" value="1"/>
</dbReference>
<dbReference type="EMBL" id="SOAX01000003">
    <property type="protein sequence ID" value="TDT41709.1"/>
    <property type="molecule type" value="Genomic_DNA"/>
</dbReference>
<keyword evidence="3" id="KW-1185">Reference proteome</keyword>
<comment type="caution">
    <text evidence="2">The sequence shown here is derived from an EMBL/GenBank/DDBJ whole genome shotgun (WGS) entry which is preliminary data.</text>
</comment>
<feature type="transmembrane region" description="Helical" evidence="1">
    <location>
        <begin position="20"/>
        <end position="40"/>
    </location>
</feature>
<keyword evidence="1" id="KW-0812">Transmembrane</keyword>
<gene>
    <name evidence="2" type="ORF">DES49_1811</name>
</gene>
<dbReference type="OrthoDB" id="370375at2"/>
<reference evidence="2 3" key="1">
    <citation type="submission" date="2019-03" db="EMBL/GenBank/DDBJ databases">
        <title>Genomic Encyclopedia of Type Strains, Phase IV (KMG-IV): sequencing the most valuable type-strain genomes for metagenomic binning, comparative biology and taxonomic classification.</title>
        <authorList>
            <person name="Goeker M."/>
        </authorList>
    </citation>
    <scope>NUCLEOTIDE SEQUENCE [LARGE SCALE GENOMIC DNA]</scope>
    <source>
        <strain evidence="2 3">DSM 15505</strain>
    </source>
</reference>
<feature type="transmembrane region" description="Helical" evidence="1">
    <location>
        <begin position="52"/>
        <end position="71"/>
    </location>
</feature>
<dbReference type="Proteomes" id="UP000295830">
    <property type="component" value="Unassembled WGS sequence"/>
</dbReference>
<proteinExistence type="predicted"/>
<sequence>MDATTFYESLPFPGVLADLVLLIHAGIVAFVVVGQLLFIVGGCRGWRWVRNIWVRGIHLVTIGIVVVQAWLGRLCPLTLWEHELRRAAGESSQQQGLIESWVGNLLFYDLPWWVFVMGYTGFAILVAWSWWWLPPRPSSGANQASSSPKDSVR</sequence>